<feature type="transmembrane region" description="Helical" evidence="1">
    <location>
        <begin position="30"/>
        <end position="50"/>
    </location>
</feature>
<reference evidence="2" key="1">
    <citation type="journal article" date="2020" name="Nature">
        <title>Giant virus diversity and host interactions through global metagenomics.</title>
        <authorList>
            <person name="Schulz F."/>
            <person name="Roux S."/>
            <person name="Paez-Espino D."/>
            <person name="Jungbluth S."/>
            <person name="Walsh D.A."/>
            <person name="Denef V.J."/>
            <person name="McMahon K.D."/>
            <person name="Konstantinidis K.T."/>
            <person name="Eloe-Fadrosh E.A."/>
            <person name="Kyrpides N.C."/>
            <person name="Woyke T."/>
        </authorList>
    </citation>
    <scope>NUCLEOTIDE SEQUENCE</scope>
    <source>
        <strain evidence="2">GVMAG-M-3300027747-57</strain>
    </source>
</reference>
<organism evidence="2">
    <name type="scientific">viral metagenome</name>
    <dbReference type="NCBI Taxonomy" id="1070528"/>
    <lineage>
        <taxon>unclassified sequences</taxon>
        <taxon>metagenomes</taxon>
        <taxon>organismal metagenomes</taxon>
    </lineage>
</organism>
<proteinExistence type="predicted"/>
<keyword evidence="1" id="KW-0812">Transmembrane</keyword>
<evidence type="ECO:0000313" key="2">
    <source>
        <dbReference type="EMBL" id="QHU06182.1"/>
    </source>
</evidence>
<feature type="transmembrane region" description="Helical" evidence="1">
    <location>
        <begin position="57"/>
        <end position="73"/>
    </location>
</feature>
<accession>A0A6C0JKJ3</accession>
<dbReference type="EMBL" id="MN740431">
    <property type="protein sequence ID" value="QHU06182.1"/>
    <property type="molecule type" value="Genomic_DNA"/>
</dbReference>
<sequence>MLERFDFVFSYWIFIWYIFYELKLTTFNPLIALLIGFIENISVLFLMFYYSNSRLNIFLFCFINFFIKVLPLWRLRYSEYNIKDFYALIFLFLIYILWLLVNKVDFKKIINTSYDNIKNNKPFAPFMYYMKSLGW</sequence>
<keyword evidence="1" id="KW-1133">Transmembrane helix</keyword>
<name>A0A6C0JKJ3_9ZZZZ</name>
<dbReference type="AlphaFoldDB" id="A0A6C0JKJ3"/>
<feature type="transmembrane region" description="Helical" evidence="1">
    <location>
        <begin position="7"/>
        <end position="24"/>
    </location>
</feature>
<feature type="transmembrane region" description="Helical" evidence="1">
    <location>
        <begin position="85"/>
        <end position="101"/>
    </location>
</feature>
<protein>
    <submittedName>
        <fullName evidence="2">Uncharacterized protein</fullName>
    </submittedName>
</protein>
<evidence type="ECO:0000256" key="1">
    <source>
        <dbReference type="SAM" id="Phobius"/>
    </source>
</evidence>
<keyword evidence="1" id="KW-0472">Membrane</keyword>